<protein>
    <recommendedName>
        <fullName evidence="3">Thioredoxin domain-containing protein</fullName>
    </recommendedName>
</protein>
<evidence type="ECO:0008006" key="3">
    <source>
        <dbReference type="Google" id="ProtNLM"/>
    </source>
</evidence>
<organism evidence="1 2">
    <name type="scientific">Solemya elarraichensis gill symbiont</name>
    <dbReference type="NCBI Taxonomy" id="1918949"/>
    <lineage>
        <taxon>Bacteria</taxon>
        <taxon>Pseudomonadati</taxon>
        <taxon>Pseudomonadota</taxon>
        <taxon>Gammaproteobacteria</taxon>
        <taxon>sulfur-oxidizing symbionts</taxon>
    </lineage>
</organism>
<proteinExistence type="predicted"/>
<dbReference type="InterPro" id="IPR036249">
    <property type="entry name" value="Thioredoxin-like_sf"/>
</dbReference>
<dbReference type="Proteomes" id="UP000190198">
    <property type="component" value="Unassembled WGS sequence"/>
</dbReference>
<reference evidence="1 2" key="1">
    <citation type="submission" date="2016-11" db="EMBL/GenBank/DDBJ databases">
        <title>Mixed transmission modes and dynamic genome evolution in an obligate animal-bacterial symbiosis.</title>
        <authorList>
            <person name="Russell S.L."/>
            <person name="Corbett-Detig R.B."/>
            <person name="Cavanaugh C.M."/>
        </authorList>
    </citation>
    <scope>NUCLEOTIDE SEQUENCE [LARGE SCALE GENOMIC DNA]</scope>
    <source>
        <strain evidence="1">Sp-SM6</strain>
    </source>
</reference>
<sequence length="194" mass="22134">MNHPRRTLLLTALIFAAPILIAVTLYQFPGIVGFTGTKNHGSLIQPARPLEAIRLQEKGETLDIKALEGRWTYVTFSQGACGTDCSERLYKTRQVRHALGKDMERAQRLLILLDETGMPDSKLLEVHQDMRIARAMEFDQWGGNFELENNVMLEHIYLVDPLGNLMMYYTPDVNGPLILKDIQRLVKVSWIKPK</sequence>
<evidence type="ECO:0000313" key="2">
    <source>
        <dbReference type="Proteomes" id="UP000190198"/>
    </source>
</evidence>
<dbReference type="EMBL" id="MPRK01000061">
    <property type="protein sequence ID" value="OOZ41449.1"/>
    <property type="molecule type" value="Genomic_DNA"/>
</dbReference>
<gene>
    <name evidence="1" type="ORF">BOW52_04585</name>
</gene>
<dbReference type="OrthoDB" id="9785445at2"/>
<keyword evidence="2" id="KW-1185">Reference proteome</keyword>
<comment type="caution">
    <text evidence="1">The sequence shown here is derived from an EMBL/GenBank/DDBJ whole genome shotgun (WGS) entry which is preliminary data.</text>
</comment>
<evidence type="ECO:0000313" key="1">
    <source>
        <dbReference type="EMBL" id="OOZ41449.1"/>
    </source>
</evidence>
<dbReference type="RefSeq" id="WP_078476657.1">
    <property type="nucleotide sequence ID" value="NZ_MPRK01000061.1"/>
</dbReference>
<accession>A0A1T2L8M9</accession>
<dbReference type="Gene3D" id="3.40.30.10">
    <property type="entry name" value="Glutaredoxin"/>
    <property type="match status" value="1"/>
</dbReference>
<dbReference type="SUPFAM" id="SSF52833">
    <property type="entry name" value="Thioredoxin-like"/>
    <property type="match status" value="1"/>
</dbReference>
<dbReference type="AlphaFoldDB" id="A0A1T2L8M9"/>
<name>A0A1T2L8M9_9GAMM</name>